<dbReference type="AlphaFoldDB" id="A0A9J7CNJ3"/>
<dbReference type="InterPro" id="IPR001507">
    <property type="entry name" value="ZP_dom"/>
</dbReference>
<evidence type="ECO:0000259" key="4">
    <source>
        <dbReference type="PROSITE" id="PS51034"/>
    </source>
</evidence>
<name>A0A9J7CNJ3_MUSDO</name>
<protein>
    <submittedName>
        <fullName evidence="6">Uncharacterized protein LOC101901518</fullName>
    </submittedName>
</protein>
<dbReference type="GeneID" id="101901518"/>
<organism evidence="5 6">
    <name type="scientific">Musca domestica</name>
    <name type="common">House fly</name>
    <dbReference type="NCBI Taxonomy" id="7370"/>
    <lineage>
        <taxon>Eukaryota</taxon>
        <taxon>Metazoa</taxon>
        <taxon>Ecdysozoa</taxon>
        <taxon>Arthropoda</taxon>
        <taxon>Hexapoda</taxon>
        <taxon>Insecta</taxon>
        <taxon>Pterygota</taxon>
        <taxon>Neoptera</taxon>
        <taxon>Endopterygota</taxon>
        <taxon>Diptera</taxon>
        <taxon>Brachycera</taxon>
        <taxon>Muscomorpha</taxon>
        <taxon>Muscoidea</taxon>
        <taxon>Muscidae</taxon>
        <taxon>Musca</taxon>
    </lineage>
</organism>
<feature type="region of interest" description="Disordered" evidence="1">
    <location>
        <begin position="72"/>
        <end position="92"/>
    </location>
</feature>
<keyword evidence="5" id="KW-1185">Reference proteome</keyword>
<sequence>MRELFFLFLMLWGQLCWASHERREEEVGVEAHTETPPQLVAVSASEATLLTPPPTGPLMDFTLEDQDAGFSKLNKKSASPSPQNDTKTNRTKSRYKIAKISTNCSRSSFEMHIEMNLPFHGLLYAKEFPQECRARGTSETNITLRLPTSGCGVRVEPRSDGSMELSVRIMMQMEEKLRQSSDILRTVKCTLPQNAMGMNLSMDEERKLRGNSRHGRMQATTSHTFNKSTLIKHHLNVAGFSETDNDNDAAASSPSLTPHHKHTNAGHQTSASSSTPRVRIWLELGGPDGSGSVVVGQATTLTVRAVVPGTMGLKIVDCAALDGLGESTQQLLDERGCPIDEQVMPALHTTIKPAEEGWSKLDEEDLVEKTYTATFPAFKFPDRERLHVSCGVQLCKGRCPNVNCRTSEKLILSTDKHLARIEVFNSLAVTAPQIEVDRLRYDRRHNMSAEEYPPYVRPLINDGTLCLSVSKLAMSFCVLGLIFLIAVIVAITSLIRSRRRIAAIHNCGSLSNNSSRLHRAEVCTSMFSSSSESAQSARFGTKFFMPYYPNTLPYGRVY</sequence>
<keyword evidence="2" id="KW-0812">Transmembrane</keyword>
<feature type="compositionally biased region" description="Polar residues" evidence="1">
    <location>
        <begin position="265"/>
        <end position="275"/>
    </location>
</feature>
<feature type="signal peptide" evidence="3">
    <location>
        <begin position="1"/>
        <end position="18"/>
    </location>
</feature>
<dbReference type="KEGG" id="mde:101901518"/>
<feature type="domain" description="ZP" evidence="4">
    <location>
        <begin position="103"/>
        <end position="411"/>
    </location>
</feature>
<feature type="compositionally biased region" description="Polar residues" evidence="1">
    <location>
        <begin position="76"/>
        <end position="86"/>
    </location>
</feature>
<evidence type="ECO:0000256" key="1">
    <source>
        <dbReference type="SAM" id="MobiDB-lite"/>
    </source>
</evidence>
<keyword evidence="2" id="KW-0472">Membrane</keyword>
<dbReference type="PROSITE" id="PS51034">
    <property type="entry name" value="ZP_2"/>
    <property type="match status" value="1"/>
</dbReference>
<dbReference type="PANTHER" id="PTHR46560">
    <property type="entry name" value="CYPHER, ISOFORM B"/>
    <property type="match status" value="1"/>
</dbReference>
<gene>
    <name evidence="6" type="primary">LOC101901518</name>
</gene>
<feature type="region of interest" description="Disordered" evidence="1">
    <location>
        <begin position="241"/>
        <end position="275"/>
    </location>
</feature>
<keyword evidence="3" id="KW-0732">Signal</keyword>
<keyword evidence="2" id="KW-1133">Transmembrane helix</keyword>
<proteinExistence type="predicted"/>
<dbReference type="RefSeq" id="XP_005180038.2">
    <property type="nucleotide sequence ID" value="XM_005179981.4"/>
</dbReference>
<dbReference type="SMART" id="SM00241">
    <property type="entry name" value="ZP"/>
    <property type="match status" value="1"/>
</dbReference>
<evidence type="ECO:0000256" key="2">
    <source>
        <dbReference type="SAM" id="Phobius"/>
    </source>
</evidence>
<dbReference type="Proteomes" id="UP001652621">
    <property type="component" value="Unplaced"/>
</dbReference>
<reference evidence="6" key="1">
    <citation type="submission" date="2025-08" db="UniProtKB">
        <authorList>
            <consortium name="RefSeq"/>
        </authorList>
    </citation>
    <scope>IDENTIFICATION</scope>
    <source>
        <strain evidence="6">Aabys</strain>
        <tissue evidence="6">Whole body</tissue>
    </source>
</reference>
<evidence type="ECO:0000313" key="5">
    <source>
        <dbReference type="Proteomes" id="UP001652621"/>
    </source>
</evidence>
<evidence type="ECO:0000313" key="6">
    <source>
        <dbReference type="RefSeq" id="XP_005180038.2"/>
    </source>
</evidence>
<dbReference type="PANTHER" id="PTHR46560:SF5">
    <property type="entry name" value="CYPHER, ISOFORM B"/>
    <property type="match status" value="1"/>
</dbReference>
<dbReference type="VEuPathDB" id="VectorBase:MDOMA2_002849"/>
<accession>A0A9J7CNJ3</accession>
<dbReference type="OrthoDB" id="6351704at2759"/>
<feature type="transmembrane region" description="Helical" evidence="2">
    <location>
        <begin position="472"/>
        <end position="495"/>
    </location>
</feature>
<evidence type="ECO:0000256" key="3">
    <source>
        <dbReference type="SAM" id="SignalP"/>
    </source>
</evidence>
<feature type="chain" id="PRO_5039901075" evidence="3">
    <location>
        <begin position="19"/>
        <end position="558"/>
    </location>
</feature>